<dbReference type="InterPro" id="IPR051043">
    <property type="entry name" value="Sulfatase_Mod_Factor_Kinase"/>
</dbReference>
<dbReference type="Pfam" id="PF03781">
    <property type="entry name" value="FGE-sulfatase"/>
    <property type="match status" value="1"/>
</dbReference>
<feature type="domain" description="Sulfatase-modifying factor enzyme-like" evidence="1">
    <location>
        <begin position="7"/>
        <end position="148"/>
    </location>
</feature>
<protein>
    <recommendedName>
        <fullName evidence="1">Sulfatase-modifying factor enzyme-like domain-containing protein</fullName>
    </recommendedName>
</protein>
<dbReference type="InterPro" id="IPR005532">
    <property type="entry name" value="SUMF_dom"/>
</dbReference>
<dbReference type="PANTHER" id="PTHR23150:SF19">
    <property type="entry name" value="FORMYLGLYCINE-GENERATING ENZYME"/>
    <property type="match status" value="1"/>
</dbReference>
<proteinExistence type="predicted"/>
<dbReference type="InterPro" id="IPR042095">
    <property type="entry name" value="SUMF_sf"/>
</dbReference>
<name>A0A1W1BVH4_9ZZZZ</name>
<gene>
    <name evidence="2" type="ORF">MNB_SM-4-312</name>
</gene>
<dbReference type="InterPro" id="IPR016187">
    <property type="entry name" value="CTDL_fold"/>
</dbReference>
<dbReference type="AlphaFoldDB" id="A0A1W1BVH4"/>
<organism evidence="2">
    <name type="scientific">hydrothermal vent metagenome</name>
    <dbReference type="NCBI Taxonomy" id="652676"/>
    <lineage>
        <taxon>unclassified sequences</taxon>
        <taxon>metagenomes</taxon>
        <taxon>ecological metagenomes</taxon>
    </lineage>
</organism>
<evidence type="ECO:0000259" key="1">
    <source>
        <dbReference type="Pfam" id="PF03781"/>
    </source>
</evidence>
<sequence length="151" mass="17008">MLQRYAPVENWQRAKDYCQWLGKVSGKKYDLPTEAQWEYAARNGGKRVVFATDDGTYRKGENCDAEQDKPGRFKPSPLGFYDLSGNVAEWVNDWYSPKYEAKAVTNPRGPKRGSKKVSRGNAVSFVDNANYSRGGLESDAGSLGFRCVENY</sequence>
<dbReference type="Gene3D" id="3.90.1580.10">
    <property type="entry name" value="paralog of FGE (formylglycine-generating enzyme)"/>
    <property type="match status" value="1"/>
</dbReference>
<reference evidence="2" key="1">
    <citation type="submission" date="2016-10" db="EMBL/GenBank/DDBJ databases">
        <authorList>
            <person name="de Groot N.N."/>
        </authorList>
    </citation>
    <scope>NUCLEOTIDE SEQUENCE</scope>
</reference>
<accession>A0A1W1BVH4</accession>
<dbReference type="GO" id="GO:0120147">
    <property type="term" value="F:formylglycine-generating oxidase activity"/>
    <property type="evidence" value="ECO:0007669"/>
    <property type="project" value="TreeGrafter"/>
</dbReference>
<dbReference type="EMBL" id="FPHF01000040">
    <property type="protein sequence ID" value="SFV57516.1"/>
    <property type="molecule type" value="Genomic_DNA"/>
</dbReference>
<evidence type="ECO:0000313" key="2">
    <source>
        <dbReference type="EMBL" id="SFV57516.1"/>
    </source>
</evidence>
<dbReference type="PANTHER" id="PTHR23150">
    <property type="entry name" value="SULFATASE MODIFYING FACTOR 1, 2"/>
    <property type="match status" value="1"/>
</dbReference>
<dbReference type="SUPFAM" id="SSF56436">
    <property type="entry name" value="C-type lectin-like"/>
    <property type="match status" value="1"/>
</dbReference>